<dbReference type="GO" id="GO:0003700">
    <property type="term" value="F:DNA-binding transcription factor activity"/>
    <property type="evidence" value="ECO:0007669"/>
    <property type="project" value="InterPro"/>
</dbReference>
<dbReference type="Gene3D" id="1.10.10.60">
    <property type="entry name" value="Homeodomain-like"/>
    <property type="match status" value="2"/>
</dbReference>
<dbReference type="PANTHER" id="PTHR43280:SF28">
    <property type="entry name" value="HTH-TYPE TRANSCRIPTIONAL ACTIVATOR RHAS"/>
    <property type="match status" value="1"/>
</dbReference>
<dbReference type="InterPro" id="IPR018060">
    <property type="entry name" value="HTH_AraC"/>
</dbReference>
<name>A0A4R5KF17_9BACL</name>
<dbReference type="SMART" id="SM00342">
    <property type="entry name" value="HTH_ARAC"/>
    <property type="match status" value="1"/>
</dbReference>
<dbReference type="GO" id="GO:0043565">
    <property type="term" value="F:sequence-specific DNA binding"/>
    <property type="evidence" value="ECO:0007669"/>
    <property type="project" value="InterPro"/>
</dbReference>
<keyword evidence="2" id="KW-0238">DNA-binding</keyword>
<keyword evidence="1" id="KW-0805">Transcription regulation</keyword>
<dbReference type="SUPFAM" id="SSF51215">
    <property type="entry name" value="Regulatory protein AraC"/>
    <property type="match status" value="1"/>
</dbReference>
<evidence type="ECO:0000256" key="1">
    <source>
        <dbReference type="ARBA" id="ARBA00023015"/>
    </source>
</evidence>
<gene>
    <name evidence="5" type="ORF">E1757_27740</name>
</gene>
<reference evidence="5 6" key="1">
    <citation type="submission" date="2019-03" db="EMBL/GenBank/DDBJ databases">
        <title>This is whole genome sequence of Paenibacillus sp MS74 strain.</title>
        <authorList>
            <person name="Trinh H.N."/>
        </authorList>
    </citation>
    <scope>NUCLEOTIDE SEQUENCE [LARGE SCALE GENOMIC DNA]</scope>
    <source>
        <strain evidence="5 6">MS74</strain>
    </source>
</reference>
<dbReference type="EMBL" id="SMRT01000017">
    <property type="protein sequence ID" value="TDF93275.1"/>
    <property type="molecule type" value="Genomic_DNA"/>
</dbReference>
<accession>A0A4R5KF17</accession>
<keyword evidence="6" id="KW-1185">Reference proteome</keyword>
<evidence type="ECO:0000259" key="4">
    <source>
        <dbReference type="PROSITE" id="PS01124"/>
    </source>
</evidence>
<dbReference type="Pfam" id="PF12833">
    <property type="entry name" value="HTH_18"/>
    <property type="match status" value="1"/>
</dbReference>
<dbReference type="PROSITE" id="PS01124">
    <property type="entry name" value="HTH_ARAC_FAMILY_2"/>
    <property type="match status" value="1"/>
</dbReference>
<dbReference type="PRINTS" id="PR00032">
    <property type="entry name" value="HTHARAC"/>
</dbReference>
<dbReference type="OrthoDB" id="9799319at2"/>
<evidence type="ECO:0000313" key="5">
    <source>
        <dbReference type="EMBL" id="TDF93275.1"/>
    </source>
</evidence>
<comment type="caution">
    <text evidence="5">The sequence shown here is derived from an EMBL/GenBank/DDBJ whole genome shotgun (WGS) entry which is preliminary data.</text>
</comment>
<dbReference type="InterPro" id="IPR037923">
    <property type="entry name" value="HTH-like"/>
</dbReference>
<dbReference type="RefSeq" id="WP_133234348.1">
    <property type="nucleotide sequence ID" value="NZ_SMRT01000017.1"/>
</dbReference>
<dbReference type="PANTHER" id="PTHR43280">
    <property type="entry name" value="ARAC-FAMILY TRANSCRIPTIONAL REGULATOR"/>
    <property type="match status" value="1"/>
</dbReference>
<dbReference type="InterPro" id="IPR009057">
    <property type="entry name" value="Homeodomain-like_sf"/>
</dbReference>
<feature type="domain" description="HTH araC/xylS-type" evidence="4">
    <location>
        <begin position="177"/>
        <end position="275"/>
    </location>
</feature>
<dbReference type="InterPro" id="IPR003313">
    <property type="entry name" value="AraC-bd"/>
</dbReference>
<dbReference type="Proteomes" id="UP000295636">
    <property type="component" value="Unassembled WGS sequence"/>
</dbReference>
<dbReference type="Pfam" id="PF02311">
    <property type="entry name" value="AraC_binding"/>
    <property type="match status" value="1"/>
</dbReference>
<dbReference type="Gene3D" id="2.60.120.10">
    <property type="entry name" value="Jelly Rolls"/>
    <property type="match status" value="1"/>
</dbReference>
<sequence>MGDAPVFRFKDFMREDFPIKFEIRSETNYNPVLHGHEYLEICYLINGSCLHRLEEGQTVLKRGDLFSIPPYMKHCFMPLDGQAFELVQLDFMPSLLEETIRELSSAPLDRFLLIHLSPRSQFVIERLMEGIKSELESKEAYHQYAVRADLLKFLVILSREIRGWRLEKESGYEQAIREVMEYLERHLDKPLTLKEAAAKISVSPNYFSTLFSKVAGVTYSGFLAELRLRKAGELLLQTNLSIAEILERAGYKHTGHFYKMFKHKYGVTPIEYRKNANSGK</sequence>
<protein>
    <submittedName>
        <fullName evidence="5">AraC family transcriptional regulator</fullName>
    </submittedName>
</protein>
<keyword evidence="3" id="KW-0804">Transcription</keyword>
<proteinExistence type="predicted"/>
<dbReference type="InterPro" id="IPR014710">
    <property type="entry name" value="RmlC-like_jellyroll"/>
</dbReference>
<dbReference type="AlphaFoldDB" id="A0A4R5KF17"/>
<organism evidence="5 6">
    <name type="scientific">Paenibacillus piri</name>
    <dbReference type="NCBI Taxonomy" id="2547395"/>
    <lineage>
        <taxon>Bacteria</taxon>
        <taxon>Bacillati</taxon>
        <taxon>Bacillota</taxon>
        <taxon>Bacilli</taxon>
        <taxon>Bacillales</taxon>
        <taxon>Paenibacillaceae</taxon>
        <taxon>Paenibacillus</taxon>
    </lineage>
</organism>
<evidence type="ECO:0000313" key="6">
    <source>
        <dbReference type="Proteomes" id="UP000295636"/>
    </source>
</evidence>
<evidence type="ECO:0000256" key="2">
    <source>
        <dbReference type="ARBA" id="ARBA00023125"/>
    </source>
</evidence>
<dbReference type="InterPro" id="IPR020449">
    <property type="entry name" value="Tscrpt_reg_AraC-type_HTH"/>
</dbReference>
<evidence type="ECO:0000256" key="3">
    <source>
        <dbReference type="ARBA" id="ARBA00023163"/>
    </source>
</evidence>
<dbReference type="SUPFAM" id="SSF46689">
    <property type="entry name" value="Homeodomain-like"/>
    <property type="match status" value="2"/>
</dbReference>